<dbReference type="InterPro" id="IPR014001">
    <property type="entry name" value="Helicase_ATP-bd"/>
</dbReference>
<accession>F0R7K1</accession>
<comment type="similarity">
    <text evidence="1">Belongs to the N(4)/N(6)-methyltransferase family.</text>
</comment>
<gene>
    <name evidence="5" type="ordered locus">Bacsa_3521</name>
</gene>
<dbReference type="InterPro" id="IPR029063">
    <property type="entry name" value="SAM-dependent_MTases_sf"/>
</dbReference>
<dbReference type="Gene3D" id="3.40.50.150">
    <property type="entry name" value="Vaccinia Virus protein VP39"/>
    <property type="match status" value="1"/>
</dbReference>
<dbReference type="Proteomes" id="UP000007486">
    <property type="component" value="Chromosome"/>
</dbReference>
<evidence type="ECO:0000313" key="5">
    <source>
        <dbReference type="EMBL" id="ADY38045.1"/>
    </source>
</evidence>
<dbReference type="SMART" id="SM00487">
    <property type="entry name" value="DEXDc"/>
    <property type="match status" value="1"/>
</dbReference>
<dbReference type="STRING" id="667015.Bacsa_3521"/>
<evidence type="ECO:0000256" key="2">
    <source>
        <dbReference type="SAM" id="Coils"/>
    </source>
</evidence>
<feature type="coiled-coil region" evidence="2">
    <location>
        <begin position="1444"/>
        <end position="1471"/>
    </location>
</feature>
<reference evidence="5 6" key="1">
    <citation type="journal article" date="2011" name="Stand. Genomic Sci.">
        <title>Complete genome sequence of Bacteroides salanitronis type strain (BL78).</title>
        <authorList>
            <person name="Gronow S."/>
            <person name="Held B."/>
            <person name="Lucas S."/>
            <person name="Lapidus A."/>
            <person name="Del Rio T.G."/>
            <person name="Nolan M."/>
            <person name="Tice H."/>
            <person name="Deshpande S."/>
            <person name="Cheng J.F."/>
            <person name="Pitluck S."/>
            <person name="Liolios K."/>
            <person name="Pagani I."/>
            <person name="Ivanova N."/>
            <person name="Mavromatis K."/>
            <person name="Pati A."/>
            <person name="Tapia R."/>
            <person name="Han C."/>
            <person name="Goodwin L."/>
            <person name="Chen A."/>
            <person name="Palaniappan K."/>
            <person name="Land M."/>
            <person name="Hauser L."/>
            <person name="Chang Y.J."/>
            <person name="Jeffries C.D."/>
            <person name="Brambilla E.M."/>
            <person name="Rohde M."/>
            <person name="Goker M."/>
            <person name="Detter J.C."/>
            <person name="Woyke T."/>
            <person name="Bristow J."/>
            <person name="Markowitz V."/>
            <person name="Hugenholtz P."/>
            <person name="Kyrpides N.C."/>
            <person name="Klenk H.P."/>
            <person name="Eisen J.A."/>
        </authorList>
    </citation>
    <scope>NUCLEOTIDE SEQUENCE [LARGE SCALE GENOMIC DNA]</scope>
    <source>
        <strain evidence="5 6">DSM 18170</strain>
    </source>
</reference>
<dbReference type="PRINTS" id="PR00507">
    <property type="entry name" value="N12N6MTFRASE"/>
</dbReference>
<feature type="coiled-coil region" evidence="2">
    <location>
        <begin position="948"/>
        <end position="998"/>
    </location>
</feature>
<keyword evidence="2" id="KW-0175">Coiled coil</keyword>
<keyword evidence="5" id="KW-0067">ATP-binding</keyword>
<evidence type="ECO:0000313" key="6">
    <source>
        <dbReference type="Proteomes" id="UP000007486"/>
    </source>
</evidence>
<dbReference type="GO" id="GO:0003677">
    <property type="term" value="F:DNA binding"/>
    <property type="evidence" value="ECO:0007669"/>
    <property type="project" value="InterPro"/>
</dbReference>
<keyword evidence="6" id="KW-1185">Reference proteome</keyword>
<dbReference type="eggNOG" id="COG0827">
    <property type="taxonomic scope" value="Bacteria"/>
</dbReference>
<dbReference type="HOGENOM" id="CLU_000181_9_1_10"/>
<dbReference type="Gene3D" id="3.40.50.300">
    <property type="entry name" value="P-loop containing nucleotide triphosphate hydrolases"/>
    <property type="match status" value="2"/>
</dbReference>
<dbReference type="InterPro" id="IPR003356">
    <property type="entry name" value="DNA_methylase_A-5"/>
</dbReference>
<dbReference type="PROSITE" id="PS51194">
    <property type="entry name" value="HELICASE_CTER"/>
    <property type="match status" value="1"/>
</dbReference>
<protein>
    <submittedName>
        <fullName evidence="5">Helicase domain protein</fullName>
    </submittedName>
</protein>
<dbReference type="SUPFAM" id="SSF53335">
    <property type="entry name" value="S-adenosyl-L-methionine-dependent methyltransferases"/>
    <property type="match status" value="1"/>
</dbReference>
<dbReference type="GO" id="GO:0008170">
    <property type="term" value="F:N-methyltransferase activity"/>
    <property type="evidence" value="ECO:0007669"/>
    <property type="project" value="InterPro"/>
</dbReference>
<dbReference type="EMBL" id="CP002530">
    <property type="protein sequence ID" value="ADY38045.1"/>
    <property type="molecule type" value="Genomic_DNA"/>
</dbReference>
<proteinExistence type="inferred from homology"/>
<feature type="region of interest" description="Disordered" evidence="3">
    <location>
        <begin position="1649"/>
        <end position="1671"/>
    </location>
</feature>
<dbReference type="InterPro" id="IPR052933">
    <property type="entry name" value="DNA_Protect_Modify"/>
</dbReference>
<dbReference type="KEGG" id="bsa:Bacsa_3521"/>
<evidence type="ECO:0000256" key="3">
    <source>
        <dbReference type="SAM" id="MobiDB-lite"/>
    </source>
</evidence>
<name>F0R7K1_PHOSB</name>
<dbReference type="PANTHER" id="PTHR41313:SF1">
    <property type="entry name" value="DNA METHYLASE ADENINE-SPECIFIC DOMAIN-CONTAINING PROTEIN"/>
    <property type="match status" value="1"/>
</dbReference>
<sequence length="1671" mass="189635">MKNMNYNKLQALAANTVAIETAYRVRNEKRTATAAERETLSLYSGFGGIKEVLDLGTNAPMSDKMKQTLDHLVCVLQAIAQDDETLYRELVDSIKASVLTAFYTPKFLIEAVTDQIRATFQANGLLMKSFLEPSAGIGGFLPVSMPDTYKVAFEKDLATGLVLSALQPDTKAVIGGFETIKAQELEYDTFDVIASNIPFGTINVFDADFERRGTPYKQSLKAIHNYFFIKAMELLNEGGLLAFITSRGVADSPSNRFVREYLVHHAHIITALRLPDTLFMQTGGIEVGSDLIILQKDSHKQNLTTRERLFLETCRERTSQGLETEHANKAFSLPQSTLSTGTAIGTNQFGKLMRKYEWNGTEEAIHQRLAEILRANFTHYFKPSLFGGQKQAQPQQEAMLSLFDLFGEATAAVQYKPNTGKRPYTDEMPGWMKDGALVLFEGQLGTIQSRRTDRFSEMAAWFSPIKVNGADMERAKDYFPVRKAYFELSESEAETREEQPLLRERLNKAYDAFVTKWGNFHTDGNKEMMTLDSLGFEVYSIEMQAHGEVVKADIMREPVAFKKIDTSVRLAPMEALASSLNYYGRVDMVYLAQSTGCSESEVIEALEGEMFYNPETSAWEEKGRILAGNVVEKCKAFAGYIHSLAGQARAWTEKTVRALEEVTPELIPYEELDFNMGERWIPTEVYADFAEYLFDVKVDVVYFDVNDTYVISLHGYSPAAYNIYASHGYTGEKLFAHALHDTIPEIKKEVMRGGEWVKVPDEEAMQEVATKIQEIRGKFNAWLDSQPIAVRDELVRLYNERFNCYVRPSYDGSAQTFPRLSFAQFPYDDLYPSQKDAIWMIKQNGGGVCWHEVGAGKTMVMCVAAYEMKRLGLVQKPLIIGLKANVHEIADCFRKAYPSAKLLYPGKEDFTPANREELFSKIKNNNWDCIILTHDQFAKILQSEETMFGIMQQELDDVERSLQVLEESGMGWRNRRMQKALEKRQENLSANLLSLKTRIEDKKDGGIDFHTMGIDHIFVDECHYFKNLMFQTRHTRVAGIGNNQGSQRAMNLLIAIRDIQERTGKDLGATFLSGTVVVNALTELYVLFKYLRPKELAKQRVSCFDAWAAIFTKKTTDYELNVTGSIKRKERFRTYIKVPELAAFLREITDYRTAEMINLDIPDKNVRFLSDKPTMEQEVMIERLVRFANSGEWSDLGLEAPAPEHMDKAKMLIATNVARKMALDMRLLSDQFSDDPTNKASRCAQTIYEYYVKSNAHRGTQFVFSDLSTYKPNEWNVCQDIKDKLVAMGVPASEIQFIQTAKTEKARKKIFEGMNNGTIRVLFGSTSMLGTGVNAQQRAVAVHHLEIPWRPADLEQRNGRAVRKGNTVKLWGGNVVDIIIYGTEKTLDAYKFNLLRNKQLFINQINNGTIAVRRIDEDGMDEDTGMNFAEFVAILSGNTDLLDKAKLDNKIIQLEKEQAAFNKERYRAERKAEGNRQEIDNCKCNIGRMTEDWEHFNTRKEDRNIEINGNAQLTAEEAGRALHSISRKHRGGFTPIGSYNGLRLLVSSEYRLDGSFDRNIFFVEGKSGLKYKCGMSGSLPPSFAAAAVFPQATLENIPKLMERQAERQKHLEGEIIALQQVMARRWSKEEELKRLKQECKELQERINRTLEEAERPTVPTPGTEPMTVPAA</sequence>
<dbReference type="SMART" id="SM00490">
    <property type="entry name" value="HELICc"/>
    <property type="match status" value="1"/>
</dbReference>
<dbReference type="InterPro" id="IPR001650">
    <property type="entry name" value="Helicase_C-like"/>
</dbReference>
<dbReference type="GO" id="GO:0004386">
    <property type="term" value="F:helicase activity"/>
    <property type="evidence" value="ECO:0007669"/>
    <property type="project" value="UniProtKB-KW"/>
</dbReference>
<evidence type="ECO:0000259" key="4">
    <source>
        <dbReference type="PROSITE" id="PS51194"/>
    </source>
</evidence>
<dbReference type="Pfam" id="PF00271">
    <property type="entry name" value="Helicase_C"/>
    <property type="match status" value="1"/>
</dbReference>
<organism evidence="5 6">
    <name type="scientific">Phocaeicola salanitronis (strain DSM 18170 / JCM 13657 / CCUG 60908 / BL78)</name>
    <name type="common">Bacteroides salanitronis</name>
    <dbReference type="NCBI Taxonomy" id="667015"/>
    <lineage>
        <taxon>Bacteria</taxon>
        <taxon>Pseudomonadati</taxon>
        <taxon>Bacteroidota</taxon>
        <taxon>Bacteroidia</taxon>
        <taxon>Bacteroidales</taxon>
        <taxon>Bacteroidaceae</taxon>
        <taxon>Phocaeicola</taxon>
    </lineage>
</organism>
<dbReference type="eggNOG" id="COG0553">
    <property type="taxonomic scope" value="Bacteria"/>
</dbReference>
<dbReference type="InterPro" id="IPR027417">
    <property type="entry name" value="P-loop_NTPase"/>
</dbReference>
<dbReference type="PANTHER" id="PTHR41313">
    <property type="entry name" value="ADENINE-SPECIFIC METHYLTRANSFERASE"/>
    <property type="match status" value="1"/>
</dbReference>
<keyword evidence="5" id="KW-0547">Nucleotide-binding</keyword>
<keyword evidence="5" id="KW-0347">Helicase</keyword>
<feature type="domain" description="Helicase C-terminal" evidence="4">
    <location>
        <begin position="1246"/>
        <end position="1421"/>
    </location>
</feature>
<evidence type="ECO:0000256" key="1">
    <source>
        <dbReference type="ARBA" id="ARBA00006594"/>
    </source>
</evidence>
<dbReference type="eggNOG" id="COG4646">
    <property type="taxonomic scope" value="Bacteria"/>
</dbReference>
<keyword evidence="5" id="KW-0378">Hydrolase</keyword>
<dbReference type="Pfam" id="PF02384">
    <property type="entry name" value="N6_Mtase"/>
    <property type="match status" value="1"/>
</dbReference>
<dbReference type="SUPFAM" id="SSF52540">
    <property type="entry name" value="P-loop containing nucleoside triphosphate hydrolases"/>
    <property type="match status" value="2"/>
</dbReference>